<dbReference type="STRING" id="329726.AM1_1802"/>
<gene>
    <name evidence="1" type="ordered locus">AM1_1802</name>
</gene>
<dbReference type="EMBL" id="CP000828">
    <property type="protein sequence ID" value="ABW26823.1"/>
    <property type="molecule type" value="Genomic_DNA"/>
</dbReference>
<dbReference type="AlphaFoldDB" id="B0CCD8"/>
<dbReference type="KEGG" id="amr:AM1_1802"/>
<reference evidence="1 2" key="1">
    <citation type="journal article" date="2008" name="Proc. Natl. Acad. Sci. U.S.A.">
        <title>Niche adaptation and genome expansion in the chlorophyll d-producing cyanobacterium Acaryochloris marina.</title>
        <authorList>
            <person name="Swingley W.D."/>
            <person name="Chen M."/>
            <person name="Cheung P.C."/>
            <person name="Conrad A.L."/>
            <person name="Dejesa L.C."/>
            <person name="Hao J."/>
            <person name="Honchak B.M."/>
            <person name="Karbach L.E."/>
            <person name="Kurdoglu A."/>
            <person name="Lahiri S."/>
            <person name="Mastrian S.D."/>
            <person name="Miyashita H."/>
            <person name="Page L."/>
            <person name="Ramakrishna P."/>
            <person name="Satoh S."/>
            <person name="Sattley W.M."/>
            <person name="Shimada Y."/>
            <person name="Taylor H.L."/>
            <person name="Tomo T."/>
            <person name="Tsuchiya T."/>
            <person name="Wang Z.T."/>
            <person name="Raymond J."/>
            <person name="Mimuro M."/>
            <person name="Blankenship R.E."/>
            <person name="Touchman J.W."/>
        </authorList>
    </citation>
    <scope>NUCLEOTIDE SEQUENCE [LARGE SCALE GENOMIC DNA]</scope>
    <source>
        <strain evidence="2">MBIC 11017</strain>
    </source>
</reference>
<evidence type="ECO:0000313" key="1">
    <source>
        <dbReference type="EMBL" id="ABW26823.1"/>
    </source>
</evidence>
<sequence>MGRDAEFAAQAVCALLGAFDVSSGAAAITGAAVVKSKIAWSVEAPPSPESTNLAMDVMEQNELRT</sequence>
<proteinExistence type="predicted"/>
<organism evidence="1 2">
    <name type="scientific">Acaryochloris marina (strain MBIC 11017)</name>
    <dbReference type="NCBI Taxonomy" id="329726"/>
    <lineage>
        <taxon>Bacteria</taxon>
        <taxon>Bacillati</taxon>
        <taxon>Cyanobacteriota</taxon>
        <taxon>Cyanophyceae</taxon>
        <taxon>Acaryochloridales</taxon>
        <taxon>Acaryochloridaceae</taxon>
        <taxon>Acaryochloris</taxon>
    </lineage>
</organism>
<dbReference type="HOGENOM" id="CLU_2839585_0_0_3"/>
<accession>B0CCD8</accession>
<keyword evidence="2" id="KW-1185">Reference proteome</keyword>
<name>B0CCD8_ACAM1</name>
<dbReference type="Proteomes" id="UP000000268">
    <property type="component" value="Chromosome"/>
</dbReference>
<evidence type="ECO:0000313" key="2">
    <source>
        <dbReference type="Proteomes" id="UP000000268"/>
    </source>
</evidence>
<protein>
    <submittedName>
        <fullName evidence="1">Uncharacterized protein</fullName>
    </submittedName>
</protein>